<evidence type="ECO:0000256" key="1">
    <source>
        <dbReference type="SAM" id="MobiDB-lite"/>
    </source>
</evidence>
<dbReference type="KEGG" id="tbv:H9L17_04800"/>
<dbReference type="AlphaFoldDB" id="A0A7G9QVT5"/>
<dbReference type="Proteomes" id="UP000515977">
    <property type="component" value="Chromosome"/>
</dbReference>
<organism evidence="2 3">
    <name type="scientific">Thermomonas brevis</name>
    <dbReference type="NCBI Taxonomy" id="215691"/>
    <lineage>
        <taxon>Bacteria</taxon>
        <taxon>Pseudomonadati</taxon>
        <taxon>Pseudomonadota</taxon>
        <taxon>Gammaproteobacteria</taxon>
        <taxon>Lysobacterales</taxon>
        <taxon>Lysobacteraceae</taxon>
        <taxon>Thermomonas</taxon>
    </lineage>
</organism>
<protein>
    <submittedName>
        <fullName evidence="2">Uncharacterized protein</fullName>
    </submittedName>
</protein>
<sequence length="133" mass="14407">MSNLALVIGNTYYRVTYADRDLTMPGVEPLVYIGDGTGETGEPFHAFQDTVSYVRYGSRFAPGSTERDDLLVYFLPSSEIGVDVVDLRRVQSLSKTALSVQLQQGGQFSPSCVTGGPPPPNNSFKPMPLRGTA</sequence>
<keyword evidence="3" id="KW-1185">Reference proteome</keyword>
<feature type="region of interest" description="Disordered" evidence="1">
    <location>
        <begin position="104"/>
        <end position="133"/>
    </location>
</feature>
<reference evidence="2 3" key="1">
    <citation type="submission" date="2020-08" db="EMBL/GenBank/DDBJ databases">
        <title>Genome sequence of Thermomonas brevis KACC 16975T.</title>
        <authorList>
            <person name="Hyun D.-W."/>
            <person name="Bae J.-W."/>
        </authorList>
    </citation>
    <scope>NUCLEOTIDE SEQUENCE [LARGE SCALE GENOMIC DNA]</scope>
    <source>
        <strain evidence="2 3">KACC 16975</strain>
    </source>
</reference>
<proteinExistence type="predicted"/>
<name>A0A7G9QVT5_9GAMM</name>
<gene>
    <name evidence="2" type="ORF">H9L17_04800</name>
</gene>
<dbReference type="RefSeq" id="WP_187571205.1">
    <property type="nucleotide sequence ID" value="NZ_CP060711.1"/>
</dbReference>
<dbReference type="EMBL" id="CP060711">
    <property type="protein sequence ID" value="QNN47460.1"/>
    <property type="molecule type" value="Genomic_DNA"/>
</dbReference>
<evidence type="ECO:0000313" key="3">
    <source>
        <dbReference type="Proteomes" id="UP000515977"/>
    </source>
</evidence>
<accession>A0A7G9QVT5</accession>
<evidence type="ECO:0000313" key="2">
    <source>
        <dbReference type="EMBL" id="QNN47460.1"/>
    </source>
</evidence>